<dbReference type="InterPro" id="IPR036291">
    <property type="entry name" value="NAD(P)-bd_dom_sf"/>
</dbReference>
<dbReference type="EMBL" id="JAHKNI010000025">
    <property type="protein sequence ID" value="MBU3067754.1"/>
    <property type="molecule type" value="Genomic_DNA"/>
</dbReference>
<dbReference type="Pfam" id="PF00106">
    <property type="entry name" value="adh_short"/>
    <property type="match status" value="1"/>
</dbReference>
<reference evidence="5 6" key="1">
    <citation type="submission" date="2021-06" db="EMBL/GenBank/DDBJ databases">
        <title>Actinomycetes sequencing.</title>
        <authorList>
            <person name="Shan Q."/>
        </authorList>
    </citation>
    <scope>NUCLEOTIDE SEQUENCE [LARGE SCALE GENOMIC DNA]</scope>
    <source>
        <strain evidence="5 6">NEAU-G5</strain>
    </source>
</reference>
<comment type="caution">
    <text evidence="5">The sequence shown here is derived from an EMBL/GenBank/DDBJ whole genome shotgun (WGS) entry which is preliminary data.</text>
</comment>
<sequence>MSLAELESAGRPDFDFEAAWRTVFAILKFSAFLTAAEAGLGPLDMLVNNAGIMPTGLFSDEDSAMTARMVDINVNGVLTGSRLAVERFRPRGSGHLVNIASLAGVTVLPGLATYCGTKRFVIGFTETLERELRADGIAVTLVLPGVVRTELSAGTRMPKWMTGISTVDPVLRERYHRRLTGGAA</sequence>
<dbReference type="Gene3D" id="3.40.50.720">
    <property type="entry name" value="NAD(P)-binding Rossmann-like Domain"/>
    <property type="match status" value="1"/>
</dbReference>
<dbReference type="CDD" id="cd05233">
    <property type="entry name" value="SDR_c"/>
    <property type="match status" value="1"/>
</dbReference>
<keyword evidence="2" id="KW-0521">NADP</keyword>
<dbReference type="PRINTS" id="PR00081">
    <property type="entry name" value="GDHRDH"/>
</dbReference>
<comment type="similarity">
    <text evidence="1 4">Belongs to the short-chain dehydrogenases/reductases (SDR) family.</text>
</comment>
<organism evidence="5 6">
    <name type="scientific">Nocardia albiluteola</name>
    <dbReference type="NCBI Taxonomy" id="2842303"/>
    <lineage>
        <taxon>Bacteria</taxon>
        <taxon>Bacillati</taxon>
        <taxon>Actinomycetota</taxon>
        <taxon>Actinomycetes</taxon>
        <taxon>Mycobacteriales</taxon>
        <taxon>Nocardiaceae</taxon>
        <taxon>Nocardia</taxon>
    </lineage>
</organism>
<gene>
    <name evidence="5" type="ORF">KO481_40330</name>
</gene>
<evidence type="ECO:0000256" key="4">
    <source>
        <dbReference type="RuleBase" id="RU000363"/>
    </source>
</evidence>
<accession>A0ABS6BEZ5</accession>
<dbReference type="InterPro" id="IPR002347">
    <property type="entry name" value="SDR_fam"/>
</dbReference>
<evidence type="ECO:0000256" key="2">
    <source>
        <dbReference type="ARBA" id="ARBA00022857"/>
    </source>
</evidence>
<keyword evidence="6" id="KW-1185">Reference proteome</keyword>
<name>A0ABS6BEZ5_9NOCA</name>
<evidence type="ECO:0000256" key="3">
    <source>
        <dbReference type="ARBA" id="ARBA00023002"/>
    </source>
</evidence>
<dbReference type="PRINTS" id="PR00080">
    <property type="entry name" value="SDRFAMILY"/>
</dbReference>
<protein>
    <submittedName>
        <fullName evidence="5">SDR family NAD(P)-dependent oxidoreductase</fullName>
    </submittedName>
</protein>
<dbReference type="SUPFAM" id="SSF51735">
    <property type="entry name" value="NAD(P)-binding Rossmann-fold domains"/>
    <property type="match status" value="1"/>
</dbReference>
<keyword evidence="3" id="KW-0560">Oxidoreductase</keyword>
<dbReference type="Proteomes" id="UP000733379">
    <property type="component" value="Unassembled WGS sequence"/>
</dbReference>
<dbReference type="PANTHER" id="PTHR43391">
    <property type="entry name" value="RETINOL DEHYDROGENASE-RELATED"/>
    <property type="match status" value="1"/>
</dbReference>
<evidence type="ECO:0000256" key="1">
    <source>
        <dbReference type="ARBA" id="ARBA00006484"/>
    </source>
</evidence>
<evidence type="ECO:0000313" key="5">
    <source>
        <dbReference type="EMBL" id="MBU3067754.1"/>
    </source>
</evidence>
<proteinExistence type="inferred from homology"/>
<evidence type="ECO:0000313" key="6">
    <source>
        <dbReference type="Proteomes" id="UP000733379"/>
    </source>
</evidence>
<dbReference type="PANTHER" id="PTHR43391:SF14">
    <property type="entry name" value="DEHYDROGENASE_REDUCTASE SDR FAMILY PROTEIN 7-LIKE"/>
    <property type="match status" value="1"/>
</dbReference>